<evidence type="ECO:0000259" key="4">
    <source>
        <dbReference type="PROSITE" id="PS51180"/>
    </source>
</evidence>
<sequence length="475" mass="51437">MPYPYPLPTTSPVAFVPHYTSPVYPSLPLLCTQHRGTLRNLLKAFKRASPAQQSTQLPQLLQAIETYLPYLLFLQSSLHSGDVLASDSPTPLTTSWRTTLTAPSFPGAPPKRVEREGLDYEILFVLNTLAYVHTLLARSQLHDALAPSVQTEKKQSLLNTAIQHLLTSSAIFTFAVSLPRPPAASEWPPDLSPAVLSALASLSLADATLLAVTKQDPYPTYLLVSSGQGSDSTSLLYAPPAPPTGVKALLLARICIAASSHAEAGTGLLASSSSRRKRDDEEVVPDLGRYLDSLQKVARAKCCRFLSIDAEASGRVGEGIGWATLARSILSPTNTGKLKREFLERRENKALERGDASWGLDAGKLEEGRTLERLEEKWRKSNDAVFFQPVDGANTLAARIPSGREVHTVKNWEPLTLDPAEKKALLGKSFEGLQEALEEMGWGDSDEEEERKGGGTGSMSGGYIGRSATATPGYY</sequence>
<feature type="compositionally biased region" description="Gly residues" evidence="3">
    <location>
        <begin position="454"/>
        <end position="464"/>
    </location>
</feature>
<evidence type="ECO:0000256" key="1">
    <source>
        <dbReference type="ARBA" id="ARBA00010997"/>
    </source>
</evidence>
<dbReference type="PANTHER" id="PTHR40463">
    <property type="entry name" value="PH-RESPONSE REGULATOR PROTEIN PALC"/>
    <property type="match status" value="1"/>
</dbReference>
<dbReference type="EMBL" id="VXIS01000419">
    <property type="protein sequence ID" value="KAA8893622.1"/>
    <property type="molecule type" value="Genomic_DNA"/>
</dbReference>
<dbReference type="GO" id="GO:0005886">
    <property type="term" value="C:plasma membrane"/>
    <property type="evidence" value="ECO:0007669"/>
    <property type="project" value="TreeGrafter"/>
</dbReference>
<dbReference type="PROSITE" id="PS51180">
    <property type="entry name" value="BRO1"/>
    <property type="match status" value="1"/>
</dbReference>
<dbReference type="Proteomes" id="UP000326924">
    <property type="component" value="Unassembled WGS sequence"/>
</dbReference>
<dbReference type="SMART" id="SM01041">
    <property type="entry name" value="BRO1"/>
    <property type="match status" value="1"/>
</dbReference>
<evidence type="ECO:0000313" key="5">
    <source>
        <dbReference type="EMBL" id="KAA8893622.1"/>
    </source>
</evidence>
<dbReference type="PANTHER" id="PTHR40463:SF1">
    <property type="entry name" value="PH-RESPONSE REGULATOR PROTEIN PALC"/>
    <property type="match status" value="1"/>
</dbReference>
<name>A0A5J5EDE7_9PEZI</name>
<organism evidence="5 6">
    <name type="scientific">Sphaerosporella brunnea</name>
    <dbReference type="NCBI Taxonomy" id="1250544"/>
    <lineage>
        <taxon>Eukaryota</taxon>
        <taxon>Fungi</taxon>
        <taxon>Dikarya</taxon>
        <taxon>Ascomycota</taxon>
        <taxon>Pezizomycotina</taxon>
        <taxon>Pezizomycetes</taxon>
        <taxon>Pezizales</taxon>
        <taxon>Pyronemataceae</taxon>
        <taxon>Sphaerosporella</taxon>
    </lineage>
</organism>
<proteinExistence type="inferred from homology"/>
<dbReference type="AlphaFoldDB" id="A0A5J5EDE7"/>
<keyword evidence="6" id="KW-1185">Reference proteome</keyword>
<dbReference type="InterPro" id="IPR038499">
    <property type="entry name" value="BRO1_sf"/>
</dbReference>
<reference evidence="5 6" key="1">
    <citation type="submission" date="2019-09" db="EMBL/GenBank/DDBJ databases">
        <title>Draft genome of the ectomycorrhizal ascomycete Sphaerosporella brunnea.</title>
        <authorList>
            <consortium name="DOE Joint Genome Institute"/>
            <person name="Benucci G.M."/>
            <person name="Marozzi G."/>
            <person name="Antonielli L."/>
            <person name="Sanchez S."/>
            <person name="Marco P."/>
            <person name="Wang X."/>
            <person name="Falini L.B."/>
            <person name="Barry K."/>
            <person name="Haridas S."/>
            <person name="Lipzen A."/>
            <person name="Labutti K."/>
            <person name="Grigoriev I.V."/>
            <person name="Murat C."/>
            <person name="Martin F."/>
            <person name="Albertini E."/>
            <person name="Donnini D."/>
            <person name="Bonito G."/>
        </authorList>
    </citation>
    <scope>NUCLEOTIDE SEQUENCE [LARGE SCALE GENOMIC DNA]</scope>
    <source>
        <strain evidence="5 6">Sb_GMNB300</strain>
    </source>
</reference>
<dbReference type="Pfam" id="PF03097">
    <property type="entry name" value="BRO1"/>
    <property type="match status" value="1"/>
</dbReference>
<gene>
    <name evidence="5" type="ORF">FN846DRAFT_505130</name>
</gene>
<feature type="region of interest" description="Disordered" evidence="3">
    <location>
        <begin position="440"/>
        <end position="475"/>
    </location>
</feature>
<dbReference type="GO" id="GO:0071467">
    <property type="term" value="P:cellular response to pH"/>
    <property type="evidence" value="ECO:0007669"/>
    <property type="project" value="InterPro"/>
</dbReference>
<protein>
    <recommendedName>
        <fullName evidence="2">pH-response regulator protein palC</fullName>
    </recommendedName>
</protein>
<comment type="similarity">
    <text evidence="1">Belongs to the palC family.</text>
</comment>
<dbReference type="Gene3D" id="1.25.40.280">
    <property type="entry name" value="alix/aip1 like domains"/>
    <property type="match status" value="1"/>
</dbReference>
<evidence type="ECO:0000256" key="3">
    <source>
        <dbReference type="SAM" id="MobiDB-lite"/>
    </source>
</evidence>
<dbReference type="InterPro" id="IPR004328">
    <property type="entry name" value="BRO1_dom"/>
</dbReference>
<accession>A0A5J5EDE7</accession>
<dbReference type="InParanoid" id="A0A5J5EDE7"/>
<feature type="domain" description="BRO1" evidence="4">
    <location>
        <begin position="1"/>
        <end position="440"/>
    </location>
</feature>
<dbReference type="InterPro" id="IPR037505">
    <property type="entry name" value="pH-resp_palC"/>
</dbReference>
<comment type="caution">
    <text evidence="5">The sequence shown here is derived from an EMBL/GenBank/DDBJ whole genome shotgun (WGS) entry which is preliminary data.</text>
</comment>
<evidence type="ECO:0000256" key="2">
    <source>
        <dbReference type="ARBA" id="ARBA00022193"/>
    </source>
</evidence>
<dbReference type="OrthoDB" id="10266451at2759"/>
<evidence type="ECO:0000313" key="6">
    <source>
        <dbReference type="Proteomes" id="UP000326924"/>
    </source>
</evidence>